<evidence type="ECO:0000256" key="1">
    <source>
        <dbReference type="SAM" id="MobiDB-lite"/>
    </source>
</evidence>
<dbReference type="RefSeq" id="WP_117228301.1">
    <property type="nucleotide sequence ID" value="NZ_QVFU01000011.1"/>
</dbReference>
<reference evidence="2 3" key="1">
    <citation type="submission" date="2018-08" db="EMBL/GenBank/DDBJ databases">
        <title>Verrucosispora craniellae sp. nov., isolated from a marine sponge in the South China Sea.</title>
        <authorList>
            <person name="Li L."/>
            <person name="Lin H.W."/>
        </authorList>
    </citation>
    <scope>NUCLEOTIDE SEQUENCE [LARGE SCALE GENOMIC DNA]</scope>
    <source>
        <strain evidence="2 3">LHW63014</strain>
    </source>
</reference>
<protein>
    <submittedName>
        <fullName evidence="2">Uncharacterized protein</fullName>
    </submittedName>
</protein>
<gene>
    <name evidence="2" type="ORF">D0Q02_13420</name>
</gene>
<comment type="caution">
    <text evidence="2">The sequence shown here is derived from an EMBL/GenBank/DDBJ whole genome shotgun (WGS) entry which is preliminary data.</text>
</comment>
<dbReference type="EMBL" id="QVFU01000011">
    <property type="protein sequence ID" value="RFS46141.1"/>
    <property type="molecule type" value="Genomic_DNA"/>
</dbReference>
<dbReference type="Proteomes" id="UP000262621">
    <property type="component" value="Unassembled WGS sequence"/>
</dbReference>
<proteinExistence type="predicted"/>
<sequence length="124" mass="13660">MASIPAALTGLRAGDLLHLTRAASIQFGTSITFRLIRVLDLPTYQGWSWLDGYHADKSSASHDGIRKGMAMIRRVPKISDRPTGAEVQAAEHEAAKQRILAQAEAERTPLDDTTQVVPDRRGRR</sequence>
<evidence type="ECO:0000313" key="2">
    <source>
        <dbReference type="EMBL" id="RFS46141.1"/>
    </source>
</evidence>
<feature type="region of interest" description="Disordered" evidence="1">
    <location>
        <begin position="80"/>
        <end position="124"/>
    </location>
</feature>
<keyword evidence="3" id="KW-1185">Reference proteome</keyword>
<organism evidence="2 3">
    <name type="scientific">Micromonospora craniellae</name>
    <dbReference type="NCBI Taxonomy" id="2294034"/>
    <lineage>
        <taxon>Bacteria</taxon>
        <taxon>Bacillati</taxon>
        <taxon>Actinomycetota</taxon>
        <taxon>Actinomycetes</taxon>
        <taxon>Micromonosporales</taxon>
        <taxon>Micromonosporaceae</taxon>
        <taxon>Micromonospora</taxon>
    </lineage>
</organism>
<accession>A0A372FZA3</accession>
<dbReference type="AlphaFoldDB" id="A0A372FZA3"/>
<evidence type="ECO:0000313" key="3">
    <source>
        <dbReference type="Proteomes" id="UP000262621"/>
    </source>
</evidence>
<name>A0A372FZA3_9ACTN</name>